<evidence type="ECO:0000313" key="1">
    <source>
        <dbReference type="EMBL" id="CAG8829285.1"/>
    </source>
</evidence>
<comment type="caution">
    <text evidence="1">The sequence shown here is derived from an EMBL/GenBank/DDBJ whole genome shotgun (WGS) entry which is preliminary data.</text>
</comment>
<name>A0ACA9S7T3_9GLOM</name>
<dbReference type="Proteomes" id="UP000789920">
    <property type="component" value="Unassembled WGS sequence"/>
</dbReference>
<proteinExistence type="predicted"/>
<protein>
    <submittedName>
        <fullName evidence="1">36395_t:CDS:1</fullName>
    </submittedName>
</protein>
<dbReference type="EMBL" id="CAJVQC010096961">
    <property type="protein sequence ID" value="CAG8829285.1"/>
    <property type="molecule type" value="Genomic_DNA"/>
</dbReference>
<sequence length="165" mass="19280">IVAITTQQYISVIFFLHELLKMPPKNDYPLKFSGEELNGKEKKLYRISGKYFETYQTTAWSIDSFLDYLDNNKGNSHKFPLIVKKEIFTSWLEKKLECGNISSQKKSDAIPSRSLIKTGKPCDNYINFDDYTEQTITKETEGTLRIEINKDISLYDEPGYIYIYK</sequence>
<reference evidence="1" key="1">
    <citation type="submission" date="2021-06" db="EMBL/GenBank/DDBJ databases">
        <authorList>
            <person name="Kallberg Y."/>
            <person name="Tangrot J."/>
            <person name="Rosling A."/>
        </authorList>
    </citation>
    <scope>NUCLEOTIDE SEQUENCE</scope>
    <source>
        <strain evidence="1">MA461A</strain>
    </source>
</reference>
<evidence type="ECO:0000313" key="2">
    <source>
        <dbReference type="Proteomes" id="UP000789920"/>
    </source>
</evidence>
<feature type="non-terminal residue" evidence="1">
    <location>
        <position position="165"/>
    </location>
</feature>
<gene>
    <name evidence="1" type="ORF">RPERSI_LOCUS27464</name>
</gene>
<accession>A0ACA9S7T3</accession>
<keyword evidence="2" id="KW-1185">Reference proteome</keyword>
<organism evidence="1 2">
    <name type="scientific">Racocetra persica</name>
    <dbReference type="NCBI Taxonomy" id="160502"/>
    <lineage>
        <taxon>Eukaryota</taxon>
        <taxon>Fungi</taxon>
        <taxon>Fungi incertae sedis</taxon>
        <taxon>Mucoromycota</taxon>
        <taxon>Glomeromycotina</taxon>
        <taxon>Glomeromycetes</taxon>
        <taxon>Diversisporales</taxon>
        <taxon>Gigasporaceae</taxon>
        <taxon>Racocetra</taxon>
    </lineage>
</organism>
<feature type="non-terminal residue" evidence="1">
    <location>
        <position position="1"/>
    </location>
</feature>